<gene>
    <name evidence="1" type="ORF">CARN7_2367</name>
</gene>
<protein>
    <submittedName>
        <fullName evidence="1">Uncharacterized protein</fullName>
    </submittedName>
</protein>
<dbReference type="AlphaFoldDB" id="E6QWB1"/>
<evidence type="ECO:0000313" key="1">
    <source>
        <dbReference type="EMBL" id="CBI11534.1"/>
    </source>
</evidence>
<comment type="caution">
    <text evidence="1">The sequence shown here is derived from an EMBL/GenBank/DDBJ whole genome shotgun (WGS) entry which is preliminary data.</text>
</comment>
<sequence>MSACPASRFFQVSRSAPKKMPSACPGQRHTGMKRIERLYKMMGDMENLVHRHIHCDFYQPKLISNLPQ</sequence>
<organism evidence="1">
    <name type="scientific">mine drainage metagenome</name>
    <dbReference type="NCBI Taxonomy" id="410659"/>
    <lineage>
        <taxon>unclassified sequences</taxon>
        <taxon>metagenomes</taxon>
        <taxon>ecological metagenomes</taxon>
    </lineage>
</organism>
<proteinExistence type="predicted"/>
<dbReference type="EMBL" id="CABR01000150">
    <property type="protein sequence ID" value="CBI11534.1"/>
    <property type="molecule type" value="Genomic_DNA"/>
</dbReference>
<accession>E6QWB1</accession>
<name>E6QWB1_9ZZZZ</name>
<reference evidence="1" key="1">
    <citation type="submission" date="2009-10" db="EMBL/GenBank/DDBJ databases">
        <title>Diversity of trophic interactions inside an arsenic-rich microbial ecosystem.</title>
        <authorList>
            <person name="Bertin P.N."/>
            <person name="Heinrich-Salmeron A."/>
            <person name="Pelletier E."/>
            <person name="Goulhen-Chollet F."/>
            <person name="Arsene-Ploetze F."/>
            <person name="Gallien S."/>
            <person name="Calteau A."/>
            <person name="Vallenet D."/>
            <person name="Casiot C."/>
            <person name="Chane-Woon-Ming B."/>
            <person name="Giloteaux L."/>
            <person name="Barakat M."/>
            <person name="Bonnefoy V."/>
            <person name="Bruneel O."/>
            <person name="Chandler M."/>
            <person name="Cleiss J."/>
            <person name="Duran R."/>
            <person name="Elbaz-Poulichet F."/>
            <person name="Fonknechten N."/>
            <person name="Lauga B."/>
            <person name="Mornico D."/>
            <person name="Ortet P."/>
            <person name="Schaeffer C."/>
            <person name="Siguier P."/>
            <person name="Alexander Thil Smith A."/>
            <person name="Van Dorsselaer A."/>
            <person name="Weissenbach J."/>
            <person name="Medigue C."/>
            <person name="Le Paslier D."/>
        </authorList>
    </citation>
    <scope>NUCLEOTIDE SEQUENCE</scope>
</reference>